<dbReference type="AlphaFoldDB" id="F7G7Y3"/>
<evidence type="ECO:0000313" key="8">
    <source>
        <dbReference type="Proteomes" id="UP000002279"/>
    </source>
</evidence>
<dbReference type="HOGENOM" id="CLU_012672_1_0_1"/>
<dbReference type="PANTHER" id="PTHR14928">
    <property type="entry name" value="MICRO-RNA BINDING ZINC FINGER CCCH DOMAIN-CONTAINING PROTEIN 7"/>
    <property type="match status" value="1"/>
</dbReference>
<dbReference type="PANTHER" id="PTHR14928:SF6">
    <property type="entry name" value="ZINC FINGER CCCH DOMAIN-CONTAINING PROTEIN 7B"/>
    <property type="match status" value="1"/>
</dbReference>
<feature type="domain" description="C3H1-type" evidence="6">
    <location>
        <begin position="223"/>
        <end position="247"/>
    </location>
</feature>
<dbReference type="SUPFAM" id="SSF90229">
    <property type="entry name" value="CCCH zinc finger"/>
    <property type="match status" value="1"/>
</dbReference>
<name>F7G7Y3_ORNAN</name>
<evidence type="ECO:0000256" key="3">
    <source>
        <dbReference type="ARBA" id="ARBA00022833"/>
    </source>
</evidence>
<dbReference type="STRING" id="9258.ENSOANP00000014272"/>
<dbReference type="InterPro" id="IPR000571">
    <property type="entry name" value="Znf_CCCH"/>
</dbReference>
<feature type="region of interest" description="Disordered" evidence="5">
    <location>
        <begin position="114"/>
        <end position="144"/>
    </location>
</feature>
<keyword evidence="2 4" id="KW-0863">Zinc-finger</keyword>
<dbReference type="Proteomes" id="UP000002279">
    <property type="component" value="Chromosome 14"/>
</dbReference>
<organism evidence="7 8">
    <name type="scientific">Ornithorhynchus anatinus</name>
    <name type="common">Duckbill platypus</name>
    <dbReference type="NCBI Taxonomy" id="9258"/>
    <lineage>
        <taxon>Eukaryota</taxon>
        <taxon>Metazoa</taxon>
        <taxon>Chordata</taxon>
        <taxon>Craniata</taxon>
        <taxon>Vertebrata</taxon>
        <taxon>Euteleostomi</taxon>
        <taxon>Mammalia</taxon>
        <taxon>Monotremata</taxon>
        <taxon>Ornithorhynchidae</taxon>
        <taxon>Ornithorhynchus</taxon>
    </lineage>
</organism>
<evidence type="ECO:0000256" key="2">
    <source>
        <dbReference type="ARBA" id="ARBA00022771"/>
    </source>
</evidence>
<feature type="domain" description="C3H1-type" evidence="6">
    <location>
        <begin position="355"/>
        <end position="377"/>
    </location>
</feature>
<accession>F7G7Y3</accession>
<evidence type="ECO:0000313" key="7">
    <source>
        <dbReference type="Ensembl" id="ENSOANP00000014272.3"/>
    </source>
</evidence>
<dbReference type="InterPro" id="IPR039691">
    <property type="entry name" value="ZC3H7A/B"/>
</dbReference>
<dbReference type="GO" id="GO:0035198">
    <property type="term" value="F:miRNA binding"/>
    <property type="evidence" value="ECO:0007669"/>
    <property type="project" value="InterPro"/>
</dbReference>
<keyword evidence="8" id="KW-1185">Reference proteome</keyword>
<evidence type="ECO:0000256" key="4">
    <source>
        <dbReference type="PROSITE-ProRule" id="PRU00723"/>
    </source>
</evidence>
<reference evidence="7" key="2">
    <citation type="submission" date="2025-08" db="UniProtKB">
        <authorList>
            <consortium name="Ensembl"/>
        </authorList>
    </citation>
    <scope>IDENTIFICATION</scope>
    <source>
        <strain evidence="7">Glennie</strain>
    </source>
</reference>
<keyword evidence="3 4" id="KW-0862">Zinc</keyword>
<proteinExistence type="predicted"/>
<dbReference type="Ensembl" id="ENSOANT00000014275.3">
    <property type="protein sequence ID" value="ENSOANP00000014272.3"/>
    <property type="gene ID" value="ENSOANG00000008962.3"/>
</dbReference>
<dbReference type="GeneTree" id="ENSGT00390000018542"/>
<dbReference type="InterPro" id="IPR036855">
    <property type="entry name" value="Znf_CCCH_sf"/>
</dbReference>
<keyword evidence="1 4" id="KW-0479">Metal-binding</keyword>
<evidence type="ECO:0000256" key="5">
    <source>
        <dbReference type="SAM" id="MobiDB-lite"/>
    </source>
</evidence>
<evidence type="ECO:0000256" key="1">
    <source>
        <dbReference type="ARBA" id="ARBA00022723"/>
    </source>
</evidence>
<gene>
    <name evidence="7" type="primary">ZC3H7B</name>
</gene>
<feature type="region of interest" description="Disordered" evidence="5">
    <location>
        <begin position="390"/>
        <end position="410"/>
    </location>
</feature>
<dbReference type="Bgee" id="ENSOANG00000008962">
    <property type="expression patterns" value="Expressed in cerebellum and 7 other cell types or tissues"/>
</dbReference>
<dbReference type="GO" id="GO:0008270">
    <property type="term" value="F:zinc ion binding"/>
    <property type="evidence" value="ECO:0007669"/>
    <property type="project" value="UniProtKB-KW"/>
</dbReference>
<evidence type="ECO:0000259" key="6">
    <source>
        <dbReference type="PROSITE" id="PS50103"/>
    </source>
</evidence>
<sequence length="410" mass="45530">MSDFPESLVQGSLSSSLPSEMPQLIPVFPGGTPLLPPVVPGSIPVSTPLPPASFGLVMDPTKKLASAVLDAFDAPGPPLDSLDPLDLLPYTEARMDALDSFGPVRASLDTLDSFSGEETLPSDLRTPSGGGSSQKPPAPEPAMPNTALLVKNPLAPTHLFKQACQLCYPKTGPRAGDYTFREGLEHKCKRDVLLGRLRSSEDKTWKRIRPRPTKTNFVGSYYLCKDMINKQDCKYGDNCTFAYHQEEIDVWTEERKGTLNRDLLFDPLGGVRRGTLTIDKLLKEHQGIFTFLCEICFDSKPRIISKGTKDSPAVCSNLAAKHSFYDNKCLVHIVRSTTLKYSKIRQFQEHFQFDVCRHEVRYGCLREDSCHFAHSFIELKVWLLQQYSGEDGEKSRPGFLSVDGQGLRGS</sequence>
<dbReference type="PROSITE" id="PS50103">
    <property type="entry name" value="ZF_C3H1"/>
    <property type="match status" value="2"/>
</dbReference>
<reference evidence="7" key="3">
    <citation type="submission" date="2025-09" db="UniProtKB">
        <authorList>
            <consortium name="Ensembl"/>
        </authorList>
    </citation>
    <scope>IDENTIFICATION</scope>
    <source>
        <strain evidence="7">Glennie</strain>
    </source>
</reference>
<protein>
    <submittedName>
        <fullName evidence="7">Zinc finger CCCH-type containing 7B</fullName>
    </submittedName>
</protein>
<feature type="zinc finger region" description="C3H1-type" evidence="4">
    <location>
        <begin position="223"/>
        <end position="247"/>
    </location>
</feature>
<feature type="zinc finger region" description="C3H1-type" evidence="4">
    <location>
        <begin position="355"/>
        <end position="377"/>
    </location>
</feature>
<dbReference type="eggNOG" id="ENOG502QVIS">
    <property type="taxonomic scope" value="Eukaryota"/>
</dbReference>
<reference evidence="7 8" key="1">
    <citation type="journal article" date="2008" name="Nature">
        <title>Genome analysis of the platypus reveals unique signatures of evolution.</title>
        <authorList>
            <person name="Warren W.C."/>
            <person name="Hillier L.W."/>
            <person name="Marshall Graves J.A."/>
            <person name="Birney E."/>
            <person name="Ponting C.P."/>
            <person name="Grutzner F."/>
            <person name="Belov K."/>
            <person name="Miller W."/>
            <person name="Clarke L."/>
            <person name="Chinwalla A.T."/>
            <person name="Yang S.P."/>
            <person name="Heger A."/>
            <person name="Locke D.P."/>
            <person name="Miethke P."/>
            <person name="Waters P.D."/>
            <person name="Veyrunes F."/>
            <person name="Fulton L."/>
            <person name="Fulton B."/>
            <person name="Graves T."/>
            <person name="Wallis J."/>
            <person name="Puente X.S."/>
            <person name="Lopez-Otin C."/>
            <person name="Ordonez G.R."/>
            <person name="Eichler E.E."/>
            <person name="Chen L."/>
            <person name="Cheng Z."/>
            <person name="Deakin J.E."/>
            <person name="Alsop A."/>
            <person name="Thompson K."/>
            <person name="Kirby P."/>
            <person name="Papenfuss A.T."/>
            <person name="Wakefield M.J."/>
            <person name="Olender T."/>
            <person name="Lancet D."/>
            <person name="Huttley G.A."/>
            <person name="Smit A.F."/>
            <person name="Pask A."/>
            <person name="Temple-Smith P."/>
            <person name="Batzer M.A."/>
            <person name="Walker J.A."/>
            <person name="Konkel M.K."/>
            <person name="Harris R.S."/>
            <person name="Whittington C.M."/>
            <person name="Wong E.S."/>
            <person name="Gemmell N.J."/>
            <person name="Buschiazzo E."/>
            <person name="Vargas Jentzsch I.M."/>
            <person name="Merkel A."/>
            <person name="Schmitz J."/>
            <person name="Zemann A."/>
            <person name="Churakov G."/>
            <person name="Kriegs J.O."/>
            <person name="Brosius J."/>
            <person name="Murchison E.P."/>
            <person name="Sachidanandam R."/>
            <person name="Smith C."/>
            <person name="Hannon G.J."/>
            <person name="Tsend-Ayush E."/>
            <person name="McMillan D."/>
            <person name="Attenborough R."/>
            <person name="Rens W."/>
            <person name="Ferguson-Smith M."/>
            <person name="Lefevre C.M."/>
            <person name="Sharp J.A."/>
            <person name="Nicholas K.R."/>
            <person name="Ray D.A."/>
            <person name="Kube M."/>
            <person name="Reinhardt R."/>
            <person name="Pringle T.H."/>
            <person name="Taylor J."/>
            <person name="Jones R.C."/>
            <person name="Nixon B."/>
            <person name="Dacheux J.L."/>
            <person name="Niwa H."/>
            <person name="Sekita Y."/>
            <person name="Huang X."/>
            <person name="Stark A."/>
            <person name="Kheradpour P."/>
            <person name="Kellis M."/>
            <person name="Flicek P."/>
            <person name="Chen Y."/>
            <person name="Webber C."/>
            <person name="Hardison R."/>
            <person name="Nelson J."/>
            <person name="Hallsworth-Pepin K."/>
            <person name="Delehaunty K."/>
            <person name="Markovic C."/>
            <person name="Minx P."/>
            <person name="Feng Y."/>
            <person name="Kremitzki C."/>
            <person name="Mitreva M."/>
            <person name="Glasscock J."/>
            <person name="Wylie T."/>
            <person name="Wohldmann P."/>
            <person name="Thiru P."/>
            <person name="Nhan M.N."/>
            <person name="Pohl C.S."/>
            <person name="Smith S.M."/>
            <person name="Hou S."/>
            <person name="Nefedov M."/>
            <person name="de Jong P.J."/>
            <person name="Renfree M.B."/>
            <person name="Mardis E.R."/>
            <person name="Wilson R.K."/>
        </authorList>
    </citation>
    <scope>NUCLEOTIDE SEQUENCE [LARGE SCALE GENOMIC DNA]</scope>
    <source>
        <strain evidence="7 8">Glennie</strain>
    </source>
</reference>